<name>A0ABS0EK69_9FLAO</name>
<comment type="caution">
    <text evidence="1">The sequence shown here is derived from an EMBL/GenBank/DDBJ whole genome shotgun (WGS) entry which is preliminary data.</text>
</comment>
<organism evidence="1 2">
    <name type="scientific">Winogradskyella marina</name>
    <dbReference type="NCBI Taxonomy" id="2785530"/>
    <lineage>
        <taxon>Bacteria</taxon>
        <taxon>Pseudomonadati</taxon>
        <taxon>Bacteroidota</taxon>
        <taxon>Flavobacteriia</taxon>
        <taxon>Flavobacteriales</taxon>
        <taxon>Flavobacteriaceae</taxon>
        <taxon>Winogradskyella</taxon>
    </lineage>
</organism>
<dbReference type="Proteomes" id="UP000611215">
    <property type="component" value="Unassembled WGS sequence"/>
</dbReference>
<reference evidence="1 2" key="1">
    <citation type="submission" date="2020-11" db="EMBL/GenBank/DDBJ databases">
        <title>Winogradskyella marina sp. nov., isolated from marine sediment.</title>
        <authorList>
            <person name="Bo J."/>
            <person name="Wang S."/>
            <person name="Song X."/>
            <person name="Du Z."/>
        </authorList>
    </citation>
    <scope>NUCLEOTIDE SEQUENCE [LARGE SCALE GENOMIC DNA]</scope>
    <source>
        <strain evidence="1 2">F6397</strain>
    </source>
</reference>
<sequence>MDLQTRKLNLITYLAQIKDEILFDKLENYILKREIEHKPDLKPFTVEELVNRIEKSELDFKNRNVKNQEDLERISANWQQLK</sequence>
<evidence type="ECO:0000313" key="2">
    <source>
        <dbReference type="Proteomes" id="UP000611215"/>
    </source>
</evidence>
<evidence type="ECO:0000313" key="1">
    <source>
        <dbReference type="EMBL" id="MBF8150804.1"/>
    </source>
</evidence>
<dbReference type="EMBL" id="JADOET010000011">
    <property type="protein sequence ID" value="MBF8150804.1"/>
    <property type="molecule type" value="Genomic_DNA"/>
</dbReference>
<evidence type="ECO:0008006" key="3">
    <source>
        <dbReference type="Google" id="ProtNLM"/>
    </source>
</evidence>
<proteinExistence type="predicted"/>
<keyword evidence="2" id="KW-1185">Reference proteome</keyword>
<gene>
    <name evidence="1" type="ORF">ITJ86_12905</name>
</gene>
<accession>A0ABS0EK69</accession>
<protein>
    <recommendedName>
        <fullName evidence="3">Addiction module protein</fullName>
    </recommendedName>
</protein>